<evidence type="ECO:0000313" key="1">
    <source>
        <dbReference type="EMBL" id="JAD81084.1"/>
    </source>
</evidence>
<accession>A0A0A9CXM5</accession>
<sequence length="100" mass="11446">MRVTLFWEPDFLLMSLPRFAHSPTHPKPWCDLIVFSAIGRIQRRVFCISALICATLRSSSGLNDCNRDRRADFTAIGRPWYKLSLALGGRESGRENMFSI</sequence>
<reference evidence="1" key="2">
    <citation type="journal article" date="2015" name="Data Brief">
        <title>Shoot transcriptome of the giant reed, Arundo donax.</title>
        <authorList>
            <person name="Barrero R.A."/>
            <person name="Guerrero F.D."/>
            <person name="Moolhuijzen P."/>
            <person name="Goolsby J.A."/>
            <person name="Tidwell J."/>
            <person name="Bellgard S.E."/>
            <person name="Bellgard M.I."/>
        </authorList>
    </citation>
    <scope>NUCLEOTIDE SEQUENCE</scope>
    <source>
        <tissue evidence="1">Shoot tissue taken approximately 20 cm above the soil surface</tissue>
    </source>
</reference>
<reference evidence="1" key="1">
    <citation type="submission" date="2014-09" db="EMBL/GenBank/DDBJ databases">
        <authorList>
            <person name="Magalhaes I.L.F."/>
            <person name="Oliveira U."/>
            <person name="Santos F.R."/>
            <person name="Vidigal T.H.D.A."/>
            <person name="Brescovit A.D."/>
            <person name="Santos A.J."/>
        </authorList>
    </citation>
    <scope>NUCLEOTIDE SEQUENCE</scope>
    <source>
        <tissue evidence="1">Shoot tissue taken approximately 20 cm above the soil surface</tissue>
    </source>
</reference>
<dbReference type="EMBL" id="GBRH01216811">
    <property type="protein sequence ID" value="JAD81084.1"/>
    <property type="molecule type" value="Transcribed_RNA"/>
</dbReference>
<proteinExistence type="predicted"/>
<protein>
    <submittedName>
        <fullName evidence="1">Uncharacterized protein</fullName>
    </submittedName>
</protein>
<name>A0A0A9CXM5_ARUDO</name>
<dbReference type="AlphaFoldDB" id="A0A0A9CXM5"/>
<organism evidence="1">
    <name type="scientific">Arundo donax</name>
    <name type="common">Giant reed</name>
    <name type="synonym">Donax arundinaceus</name>
    <dbReference type="NCBI Taxonomy" id="35708"/>
    <lineage>
        <taxon>Eukaryota</taxon>
        <taxon>Viridiplantae</taxon>
        <taxon>Streptophyta</taxon>
        <taxon>Embryophyta</taxon>
        <taxon>Tracheophyta</taxon>
        <taxon>Spermatophyta</taxon>
        <taxon>Magnoliopsida</taxon>
        <taxon>Liliopsida</taxon>
        <taxon>Poales</taxon>
        <taxon>Poaceae</taxon>
        <taxon>PACMAD clade</taxon>
        <taxon>Arundinoideae</taxon>
        <taxon>Arundineae</taxon>
        <taxon>Arundo</taxon>
    </lineage>
</organism>